<feature type="transmembrane region" description="Helical" evidence="1">
    <location>
        <begin position="45"/>
        <end position="64"/>
    </location>
</feature>
<dbReference type="SUPFAM" id="SSF56300">
    <property type="entry name" value="Metallo-dependent phosphatases"/>
    <property type="match status" value="1"/>
</dbReference>
<keyword evidence="1" id="KW-0472">Membrane</keyword>
<organism evidence="3 4">
    <name type="scientific">Scleropages formosus</name>
    <name type="common">Asian bonytongue</name>
    <name type="synonym">Osteoglossum formosum</name>
    <dbReference type="NCBI Taxonomy" id="113540"/>
    <lineage>
        <taxon>Eukaryota</taxon>
        <taxon>Metazoa</taxon>
        <taxon>Chordata</taxon>
        <taxon>Craniata</taxon>
        <taxon>Vertebrata</taxon>
        <taxon>Euteleostomi</taxon>
        <taxon>Actinopterygii</taxon>
        <taxon>Neopterygii</taxon>
        <taxon>Teleostei</taxon>
        <taxon>Osteoglossocephala</taxon>
        <taxon>Osteoglossomorpha</taxon>
        <taxon>Osteoglossiformes</taxon>
        <taxon>Osteoglossidae</taxon>
        <taxon>Scleropages</taxon>
    </lineage>
</organism>
<dbReference type="CDD" id="cd07385">
    <property type="entry name" value="MPP_YkuE_C"/>
    <property type="match status" value="1"/>
</dbReference>
<evidence type="ECO:0000256" key="1">
    <source>
        <dbReference type="SAM" id="Phobius"/>
    </source>
</evidence>
<accession>A0A8C9RU36</accession>
<protein>
    <submittedName>
        <fullName evidence="3">Transmembrane protein with metallophosphoesterase domain</fullName>
    </submittedName>
</protein>
<reference evidence="3" key="2">
    <citation type="submission" date="2025-08" db="UniProtKB">
        <authorList>
            <consortium name="Ensembl"/>
        </authorList>
    </citation>
    <scope>IDENTIFICATION</scope>
</reference>
<dbReference type="Proteomes" id="UP000694397">
    <property type="component" value="Chromosome 7"/>
</dbReference>
<keyword evidence="1" id="KW-0812">Transmembrane</keyword>
<dbReference type="Gene3D" id="3.60.21.10">
    <property type="match status" value="1"/>
</dbReference>
<name>A0A8C9RU36_SCLFO</name>
<gene>
    <name evidence="3" type="primary">TMPPE</name>
    <name evidence="3" type="synonym">tmppe</name>
</gene>
<evidence type="ECO:0000313" key="3">
    <source>
        <dbReference type="Ensembl" id="ENSSFOP00015020683.2"/>
    </source>
</evidence>
<dbReference type="InterPro" id="IPR004843">
    <property type="entry name" value="Calcineurin-like_PHP"/>
</dbReference>
<sequence>MSRLRTLSVEAKAALATGLVFLSIPLSRTLVSDSVDVNIRAKLFRLQFLLFVNVFMLTGSLFLWKRTVSKLRALRSAGPWVSRCWRALVLLFLLLAHSSFPAWFFLVAEEPCWLASLSHSCLGAYIILVFFLLLLDSARCCRRAAARAGADVLPRTGADAASPSPGSDKPTFAAVALTAALSAYGLLNASLPPEVVRVEVTLDKLPQSLNRLNVVLLSDIHLGPTVGRSRLQLIVSMVNSLDADVVAITGDLADSQVSRLLGASEPLRHMKARLGSFFVTGNHEYYTADVERWFTHLRSLNIQPLHNEHVRVSRPERTVDWICLAGVDDLEARMFGSGQIWFHSVVMYPGHGPDLEKALAGCNTNSPIVLLAHQPRMAHRALQERPDIGLVLSGHTHAGQIFPISIVAYLVNPFFCGLYHVGESSAVYVSPGTAYYGIPMRIGSRAEITQIVLKAP</sequence>
<feature type="transmembrane region" description="Helical" evidence="1">
    <location>
        <begin position="85"/>
        <end position="107"/>
    </location>
</feature>
<dbReference type="PANTHER" id="PTHR31302">
    <property type="entry name" value="TRANSMEMBRANE PROTEIN WITH METALLOPHOSPHOESTERASE DOMAIN-RELATED"/>
    <property type="match status" value="1"/>
</dbReference>
<evidence type="ECO:0000313" key="4">
    <source>
        <dbReference type="Proteomes" id="UP000694397"/>
    </source>
</evidence>
<keyword evidence="4" id="KW-1185">Reference proteome</keyword>
<dbReference type="Pfam" id="PF00149">
    <property type="entry name" value="Metallophos"/>
    <property type="match status" value="1"/>
</dbReference>
<dbReference type="Ensembl" id="ENSSFOT00015020916.2">
    <property type="protein sequence ID" value="ENSSFOP00015020683.2"/>
    <property type="gene ID" value="ENSSFOG00015013317.2"/>
</dbReference>
<dbReference type="AlphaFoldDB" id="A0A8C9RU36"/>
<dbReference type="GO" id="GO:0016787">
    <property type="term" value="F:hydrolase activity"/>
    <property type="evidence" value="ECO:0007669"/>
    <property type="project" value="InterPro"/>
</dbReference>
<dbReference type="InterPro" id="IPR051158">
    <property type="entry name" value="Metallophosphoesterase_sf"/>
</dbReference>
<feature type="domain" description="Calcineurin-like phosphoesterase" evidence="2">
    <location>
        <begin position="213"/>
        <end position="398"/>
    </location>
</feature>
<evidence type="ECO:0000259" key="2">
    <source>
        <dbReference type="Pfam" id="PF00149"/>
    </source>
</evidence>
<dbReference type="GeneTree" id="ENSGT00390000010260"/>
<dbReference type="OrthoDB" id="783096at2759"/>
<dbReference type="InterPro" id="IPR029052">
    <property type="entry name" value="Metallo-depent_PP-like"/>
</dbReference>
<feature type="transmembrane region" description="Helical" evidence="1">
    <location>
        <begin position="113"/>
        <end position="135"/>
    </location>
</feature>
<proteinExistence type="predicted"/>
<keyword evidence="1" id="KW-1133">Transmembrane helix</keyword>
<reference evidence="3" key="3">
    <citation type="submission" date="2025-09" db="UniProtKB">
        <authorList>
            <consortium name="Ensembl"/>
        </authorList>
    </citation>
    <scope>IDENTIFICATION</scope>
</reference>
<reference evidence="3 4" key="1">
    <citation type="submission" date="2019-04" db="EMBL/GenBank/DDBJ databases">
        <authorList>
            <consortium name="Wellcome Sanger Institute Data Sharing"/>
        </authorList>
    </citation>
    <scope>NUCLEOTIDE SEQUENCE [LARGE SCALE GENOMIC DNA]</scope>
</reference>
<dbReference type="PANTHER" id="PTHR31302:SF0">
    <property type="entry name" value="TRANSMEMBRANE PROTEIN WITH METALLOPHOSPHOESTERASE DOMAIN"/>
    <property type="match status" value="1"/>
</dbReference>